<evidence type="ECO:0000256" key="4">
    <source>
        <dbReference type="ARBA" id="ARBA00022679"/>
    </source>
</evidence>
<comment type="cofactor">
    <cofactor evidence="2 11">
        <name>Mg(2+)</name>
        <dbReference type="ChEBI" id="CHEBI:18420"/>
    </cofactor>
</comment>
<dbReference type="PIRSF" id="PIRSF000513">
    <property type="entry name" value="Thz_kinase"/>
    <property type="match status" value="1"/>
</dbReference>
<comment type="similarity">
    <text evidence="11">Belongs to the Thz kinase family.</text>
</comment>
<evidence type="ECO:0000313" key="12">
    <source>
        <dbReference type="EMBL" id="MCK7614620.1"/>
    </source>
</evidence>
<evidence type="ECO:0000256" key="9">
    <source>
        <dbReference type="ARBA" id="ARBA00022842"/>
    </source>
</evidence>
<comment type="catalytic activity">
    <reaction evidence="1 11">
        <text>5-(2-hydroxyethyl)-4-methylthiazole + ATP = 4-methyl-5-(2-phosphooxyethyl)-thiazole + ADP + H(+)</text>
        <dbReference type="Rhea" id="RHEA:24212"/>
        <dbReference type="ChEBI" id="CHEBI:15378"/>
        <dbReference type="ChEBI" id="CHEBI:17957"/>
        <dbReference type="ChEBI" id="CHEBI:30616"/>
        <dbReference type="ChEBI" id="CHEBI:58296"/>
        <dbReference type="ChEBI" id="CHEBI:456216"/>
        <dbReference type="EC" id="2.7.1.50"/>
    </reaction>
</comment>
<evidence type="ECO:0000256" key="7">
    <source>
        <dbReference type="ARBA" id="ARBA00022777"/>
    </source>
</evidence>
<keyword evidence="9 11" id="KW-0460">Magnesium</keyword>
<dbReference type="GO" id="GO:0004417">
    <property type="term" value="F:hydroxyethylthiazole kinase activity"/>
    <property type="evidence" value="ECO:0007669"/>
    <property type="project" value="UniProtKB-EC"/>
</dbReference>
<organism evidence="12 13">
    <name type="scientific">Roseibium sediminicola</name>
    <dbReference type="NCBI Taxonomy" id="2933272"/>
    <lineage>
        <taxon>Bacteria</taxon>
        <taxon>Pseudomonadati</taxon>
        <taxon>Pseudomonadota</taxon>
        <taxon>Alphaproteobacteria</taxon>
        <taxon>Hyphomicrobiales</taxon>
        <taxon>Stappiaceae</taxon>
        <taxon>Roseibium</taxon>
    </lineage>
</organism>
<evidence type="ECO:0000313" key="13">
    <source>
        <dbReference type="Proteomes" id="UP001431221"/>
    </source>
</evidence>
<keyword evidence="4 11" id="KW-0808">Transferase</keyword>
<keyword evidence="10 11" id="KW-0784">Thiamine biosynthesis</keyword>
<evidence type="ECO:0000256" key="3">
    <source>
        <dbReference type="ARBA" id="ARBA00004868"/>
    </source>
</evidence>
<dbReference type="Proteomes" id="UP001431221">
    <property type="component" value="Unassembled WGS sequence"/>
</dbReference>
<feature type="binding site" evidence="11">
    <location>
        <position position="56"/>
    </location>
    <ligand>
        <name>substrate</name>
    </ligand>
</feature>
<dbReference type="SUPFAM" id="SSF53613">
    <property type="entry name" value="Ribokinase-like"/>
    <property type="match status" value="1"/>
</dbReference>
<feature type="binding site" evidence="11">
    <location>
        <position position="187"/>
    </location>
    <ligand>
        <name>substrate</name>
    </ligand>
</feature>
<evidence type="ECO:0000256" key="2">
    <source>
        <dbReference type="ARBA" id="ARBA00001946"/>
    </source>
</evidence>
<dbReference type="InterPro" id="IPR029056">
    <property type="entry name" value="Ribokinase-like"/>
</dbReference>
<keyword evidence="7 11" id="KW-0418">Kinase</keyword>
<name>A0ABT0H0P2_9HYPH</name>
<dbReference type="PRINTS" id="PR01099">
    <property type="entry name" value="HYETHTZKNASE"/>
</dbReference>
<evidence type="ECO:0000256" key="10">
    <source>
        <dbReference type="ARBA" id="ARBA00022977"/>
    </source>
</evidence>
<keyword evidence="6 11" id="KW-0547">Nucleotide-binding</keyword>
<comment type="pathway">
    <text evidence="3 11">Cofactor biosynthesis; thiamine diphosphate biosynthesis; 4-methyl-5-(2-phosphoethyl)-thiazole from 5-(2-hydroxyethyl)-4-methylthiazole: step 1/1.</text>
</comment>
<dbReference type="HAMAP" id="MF_00228">
    <property type="entry name" value="Thz_kinase"/>
    <property type="match status" value="1"/>
</dbReference>
<dbReference type="Pfam" id="PF02110">
    <property type="entry name" value="HK"/>
    <property type="match status" value="2"/>
</dbReference>
<accession>A0ABT0H0P2</accession>
<proteinExistence type="inferred from homology"/>
<dbReference type="CDD" id="cd01170">
    <property type="entry name" value="THZ_kinase"/>
    <property type="match status" value="1"/>
</dbReference>
<keyword evidence="8 11" id="KW-0067">ATP-binding</keyword>
<reference evidence="12" key="1">
    <citation type="submission" date="2022-04" db="EMBL/GenBank/DDBJ databases">
        <title>Roseibium sp. CAU 1639 isolated from mud.</title>
        <authorList>
            <person name="Kim W."/>
        </authorList>
    </citation>
    <scope>NUCLEOTIDE SEQUENCE</scope>
    <source>
        <strain evidence="12">CAU 1639</strain>
    </source>
</reference>
<comment type="function">
    <text evidence="11">Catalyzes the phosphorylation of the hydroxyl group of 4-methyl-5-beta-hydroxyethylthiazole (THZ).</text>
</comment>
<dbReference type="EC" id="2.7.1.50" evidence="11"/>
<evidence type="ECO:0000256" key="1">
    <source>
        <dbReference type="ARBA" id="ARBA00001771"/>
    </source>
</evidence>
<feature type="binding site" evidence="11">
    <location>
        <position position="131"/>
    </location>
    <ligand>
        <name>ATP</name>
        <dbReference type="ChEBI" id="CHEBI:30616"/>
    </ligand>
</feature>
<evidence type="ECO:0000256" key="6">
    <source>
        <dbReference type="ARBA" id="ARBA00022741"/>
    </source>
</evidence>
<evidence type="ECO:0000256" key="5">
    <source>
        <dbReference type="ARBA" id="ARBA00022723"/>
    </source>
</evidence>
<feature type="binding site" evidence="11">
    <location>
        <position position="160"/>
    </location>
    <ligand>
        <name>ATP</name>
        <dbReference type="ChEBI" id="CHEBI:30616"/>
    </ligand>
</feature>
<dbReference type="RefSeq" id="WP_248157297.1">
    <property type="nucleotide sequence ID" value="NZ_JALNMJ010000017.1"/>
</dbReference>
<keyword evidence="13" id="KW-1185">Reference proteome</keyword>
<sequence length="257" mass="26663">MTLSIAAATQGLPPETVFALLERVRRKSPRVHAITNAVAQTFTANVLLALGAVPSMTLAPEEVAGFAASADALLVNLGTLDETRRQAIPLAVAAAQEAGRPVCLDPVFIDRSKPRRLFARELLGIMPDVVRLNGAELDALFQGRAEADALIAGGTVLAVTGQEDKVESLGEDFRLLNGHALMSRVTATGCAGGAVLAAFAAVESDRALAAATGLSVFNIAGEIAAERAGGPGTFVPELLDALYGLSLRDIEIRLKTA</sequence>
<dbReference type="Gene3D" id="3.40.1190.20">
    <property type="match status" value="1"/>
</dbReference>
<evidence type="ECO:0000256" key="8">
    <source>
        <dbReference type="ARBA" id="ARBA00022840"/>
    </source>
</evidence>
<evidence type="ECO:0000256" key="11">
    <source>
        <dbReference type="HAMAP-Rule" id="MF_00228"/>
    </source>
</evidence>
<gene>
    <name evidence="11" type="primary">thiM</name>
    <name evidence="12" type="ORF">M0H32_20830</name>
</gene>
<keyword evidence="5 11" id="KW-0479">Metal-binding</keyword>
<protein>
    <recommendedName>
        <fullName evidence="11">Hydroxyethylthiazole kinase</fullName>
        <ecNumber evidence="11">2.7.1.50</ecNumber>
    </recommendedName>
    <alternativeName>
        <fullName evidence="11">4-methyl-5-beta-hydroxyethylthiazole kinase</fullName>
        <shortName evidence="11">TH kinase</shortName>
        <shortName evidence="11">Thz kinase</shortName>
    </alternativeName>
</protein>
<dbReference type="EMBL" id="JALNMJ010000017">
    <property type="protein sequence ID" value="MCK7614620.1"/>
    <property type="molecule type" value="Genomic_DNA"/>
</dbReference>
<dbReference type="InterPro" id="IPR000417">
    <property type="entry name" value="Hyethyz_kinase"/>
</dbReference>
<comment type="caution">
    <text evidence="12">The sequence shown here is derived from an EMBL/GenBank/DDBJ whole genome shotgun (WGS) entry which is preliminary data.</text>
</comment>